<dbReference type="InterPro" id="IPR050796">
    <property type="entry name" value="SCF_F-box_component"/>
</dbReference>
<protein>
    <recommendedName>
        <fullName evidence="3">F-box domain-containing protein</fullName>
    </recommendedName>
</protein>
<proteinExistence type="predicted"/>
<dbReference type="PANTHER" id="PTHR31672">
    <property type="entry name" value="BNACNNG10540D PROTEIN"/>
    <property type="match status" value="1"/>
</dbReference>
<evidence type="ECO:0000313" key="1">
    <source>
        <dbReference type="EMBL" id="KAL3685191.1"/>
    </source>
</evidence>
<accession>A0ABD3H2L6</accession>
<dbReference type="PANTHER" id="PTHR31672:SF13">
    <property type="entry name" value="F-BOX PROTEIN CPR30-LIKE"/>
    <property type="match status" value="1"/>
</dbReference>
<name>A0ABD3H2L6_9MARC</name>
<dbReference type="EMBL" id="JBJQOH010000006">
    <property type="protein sequence ID" value="KAL3685191.1"/>
    <property type="molecule type" value="Genomic_DNA"/>
</dbReference>
<dbReference type="AlphaFoldDB" id="A0ABD3H2L6"/>
<dbReference type="Proteomes" id="UP001633002">
    <property type="component" value="Unassembled WGS sequence"/>
</dbReference>
<reference evidence="1 2" key="1">
    <citation type="submission" date="2024-09" db="EMBL/GenBank/DDBJ databases">
        <title>Chromosome-scale assembly of Riccia sorocarpa.</title>
        <authorList>
            <person name="Paukszto L."/>
        </authorList>
    </citation>
    <scope>NUCLEOTIDE SEQUENCE [LARGE SCALE GENOMIC DNA]</scope>
    <source>
        <strain evidence="1">LP-2024</strain>
        <tissue evidence="1">Aerial parts of the thallus</tissue>
    </source>
</reference>
<comment type="caution">
    <text evidence="1">The sequence shown here is derived from an EMBL/GenBank/DDBJ whole genome shotgun (WGS) entry which is preliminary data.</text>
</comment>
<organism evidence="1 2">
    <name type="scientific">Riccia sorocarpa</name>
    <dbReference type="NCBI Taxonomy" id="122646"/>
    <lineage>
        <taxon>Eukaryota</taxon>
        <taxon>Viridiplantae</taxon>
        <taxon>Streptophyta</taxon>
        <taxon>Embryophyta</taxon>
        <taxon>Marchantiophyta</taxon>
        <taxon>Marchantiopsida</taxon>
        <taxon>Marchantiidae</taxon>
        <taxon>Marchantiales</taxon>
        <taxon>Ricciaceae</taxon>
        <taxon>Riccia</taxon>
    </lineage>
</organism>
<evidence type="ECO:0000313" key="2">
    <source>
        <dbReference type="Proteomes" id="UP001633002"/>
    </source>
</evidence>
<keyword evidence="2" id="KW-1185">Reference proteome</keyword>
<sequence>MDPEVWKHLTDHEDILRLIFSRVLWDTNLSLRLVSKAFQAMLSEPSLYTWSSMLAGTGFYANHPNLNWVDSIGIPAHGLNETPLNPVCLLSTSNTITFEVANFERQQWCKLPPLGRLPYGRLSDFTVSGVAEGLLLLERKIHRYPISHLVTEYALNPYVDLYELDRFLFNPMTKEFMKLPVVPKVGDSLLNPETNHSLRYPMFIAVEKEKTVTVVATEFSKRLGDTWEPPRLTRILLWRRGGKEWKPLETNLSGTDIRMVHNAVFGGGELFLHSKQYGGNPGDFVLNCDRRAINAQLVLAGDSYDLPVSHLFQFRGILRRLTGKRLNEFGRYHYLYICTFDPLNGSWEEEDINMPRHMLQKLYASLLDEGEYWRLFVDVLDDTLCVGNRFNPEVFLYNLPTEQWSECYVKQLVSPSPDDRKIFLWTPKQNDNFGMKLRTEVGTTEDVVAEEKYLDRGYESSMV</sequence>
<gene>
    <name evidence="1" type="ORF">R1sor_003213</name>
</gene>
<evidence type="ECO:0008006" key="3">
    <source>
        <dbReference type="Google" id="ProtNLM"/>
    </source>
</evidence>